<evidence type="ECO:0000313" key="5">
    <source>
        <dbReference type="EMBL" id="ODS01955.1"/>
    </source>
</evidence>
<dbReference type="Proteomes" id="UP000094472">
    <property type="component" value="Unassembled WGS sequence"/>
</dbReference>
<sequence>MSQAYDAIVVGAGHNGLTCACYLARAGLRTLVLDQYHTVGGMATTEELTLPGFRSDVHAFGFQFANLSPVPAELGLSDYGLELIRPDINYSHVFSGGGMISMHREVEDTVASIGRYSKADAEVWRRLAGDFVEAKDDIARWMNSPPTPLAVEVDDLASRPGGMDTYRAGLQSIRSWSEEHFECKETRLFIGAWACHVGLAPDDVGGGHMAWLFASLIQELGSWAVKGGMHHLPLALAGYLRSHGGETRTGVRVAKILVENGRATGVRLTSGEDIGLTPQGVIASNVDPRQLIVELLGEEGVGRDLVAKMRRYEWGDAYLVIYLALDAPVTYAAGPDAQASAYVHTSEPSFEYLSRIYTECRSGQLPAHPFVAMMNDSTIDPSRAPAGKAVMKLLVHNVPYDITGDATGKIDGRTWDEVKEPYADYLIDYLTETYAPDLKGNILKRVVHSPVDIERLMVSAVHGTVTHGAMLPYQIGSMRPLPELAQYRAPIPNVYLCGSGSHPGPGITMAPGRNSAQVMLADLSA</sequence>
<evidence type="ECO:0000256" key="2">
    <source>
        <dbReference type="ARBA" id="ARBA00038825"/>
    </source>
</evidence>
<dbReference type="Gene3D" id="3.50.50.60">
    <property type="entry name" value="FAD/NAD(P)-binding domain"/>
    <property type="match status" value="2"/>
</dbReference>
<evidence type="ECO:0000256" key="1">
    <source>
        <dbReference type="ARBA" id="ARBA00037217"/>
    </source>
</evidence>
<gene>
    <name evidence="5" type="ORF">AUC69_00125</name>
</gene>
<dbReference type="InterPro" id="IPR002937">
    <property type="entry name" value="Amino_oxidase"/>
</dbReference>
<protein>
    <recommendedName>
        <fullName evidence="3">Pyridine nucleotide-disulfide oxidoreductase domain-containing protein 2</fullName>
    </recommendedName>
</protein>
<dbReference type="SUPFAM" id="SSF51905">
    <property type="entry name" value="FAD/NAD(P)-binding domain"/>
    <property type="match status" value="1"/>
</dbReference>
<accession>A0A1E3W802</accession>
<comment type="caution">
    <text evidence="5">The sequence shown here is derived from an EMBL/GenBank/DDBJ whole genome shotgun (WGS) entry which is preliminary data.</text>
</comment>
<dbReference type="AlphaFoldDB" id="A0A1E3W802"/>
<dbReference type="GO" id="GO:0016491">
    <property type="term" value="F:oxidoreductase activity"/>
    <property type="evidence" value="ECO:0007669"/>
    <property type="project" value="InterPro"/>
</dbReference>
<name>A0A1E3W802_9HYPH</name>
<dbReference type="PANTHER" id="PTHR10668">
    <property type="entry name" value="PHYTOENE DEHYDROGENASE"/>
    <property type="match status" value="1"/>
</dbReference>
<comment type="subunit">
    <text evidence="2">Interacts with COX5B; this interaction may contribute to localize PYROXD2 to the inner face of the inner mitochondrial membrane.</text>
</comment>
<dbReference type="PANTHER" id="PTHR10668:SF103">
    <property type="entry name" value="PYRIDINE NUCLEOTIDE-DISULFIDE OXIDOREDUCTASE DOMAIN-CONTAINING PROTEIN 2"/>
    <property type="match status" value="1"/>
</dbReference>
<keyword evidence="6" id="KW-1185">Reference proteome</keyword>
<comment type="function">
    <text evidence="1">Probable oxidoreductase that may play a role as regulator of mitochondrial function.</text>
</comment>
<organism evidence="5 6">
    <name type="scientific">Methyloceanibacter superfactus</name>
    <dbReference type="NCBI Taxonomy" id="1774969"/>
    <lineage>
        <taxon>Bacteria</taxon>
        <taxon>Pseudomonadati</taxon>
        <taxon>Pseudomonadota</taxon>
        <taxon>Alphaproteobacteria</taxon>
        <taxon>Hyphomicrobiales</taxon>
        <taxon>Hyphomicrobiaceae</taxon>
        <taxon>Methyloceanibacter</taxon>
    </lineage>
</organism>
<dbReference type="InterPro" id="IPR036188">
    <property type="entry name" value="FAD/NAD-bd_sf"/>
</dbReference>
<evidence type="ECO:0000313" key="6">
    <source>
        <dbReference type="Proteomes" id="UP000094472"/>
    </source>
</evidence>
<proteinExistence type="predicted"/>
<dbReference type="RefSeq" id="WP_069440361.1">
    <property type="nucleotide sequence ID" value="NZ_LPWF01000002.1"/>
</dbReference>
<feature type="domain" description="Amine oxidase" evidence="4">
    <location>
        <begin position="16"/>
        <end position="502"/>
    </location>
</feature>
<reference evidence="5 6" key="1">
    <citation type="journal article" date="2016" name="Environ. Microbiol.">
        <title>New Methyloceanibacter diversity from North Sea sediments includes methanotroph containing solely the soluble methane monooxygenase.</title>
        <authorList>
            <person name="Vekeman B."/>
            <person name="Kerckhof F.M."/>
            <person name="Cremers G."/>
            <person name="de Vos P."/>
            <person name="Vandamme P."/>
            <person name="Boon N."/>
            <person name="Op den Camp H.J."/>
            <person name="Heylen K."/>
        </authorList>
    </citation>
    <scope>NUCLEOTIDE SEQUENCE [LARGE SCALE GENOMIC DNA]</scope>
    <source>
        <strain evidence="5 6">R-67175</strain>
    </source>
</reference>
<evidence type="ECO:0000259" key="4">
    <source>
        <dbReference type="Pfam" id="PF01593"/>
    </source>
</evidence>
<dbReference type="OrthoDB" id="9774675at2"/>
<dbReference type="Pfam" id="PF01593">
    <property type="entry name" value="Amino_oxidase"/>
    <property type="match status" value="1"/>
</dbReference>
<dbReference type="EMBL" id="LPWF01000002">
    <property type="protein sequence ID" value="ODS01955.1"/>
    <property type="molecule type" value="Genomic_DNA"/>
</dbReference>
<evidence type="ECO:0000256" key="3">
    <source>
        <dbReference type="ARBA" id="ARBA00040298"/>
    </source>
</evidence>
<dbReference type="STRING" id="1774969.AUC69_00125"/>